<dbReference type="Pfam" id="PF12141">
    <property type="entry name" value="BMT"/>
    <property type="match status" value="1"/>
</dbReference>
<evidence type="ECO:0000256" key="2">
    <source>
        <dbReference type="ARBA" id="ARBA00009486"/>
    </source>
</evidence>
<dbReference type="STRING" id="619300.G3AMR3"/>
<evidence type="ECO:0000256" key="9">
    <source>
        <dbReference type="ARBA" id="ARBA00023316"/>
    </source>
</evidence>
<keyword evidence="11" id="KW-1185">Reference proteome</keyword>
<keyword evidence="7" id="KW-1133">Transmembrane helix</keyword>
<keyword evidence="6" id="KW-0735">Signal-anchor</keyword>
<evidence type="ECO:0000256" key="1">
    <source>
        <dbReference type="ARBA" id="ARBA00004606"/>
    </source>
</evidence>
<proteinExistence type="inferred from homology"/>
<sequence length="754" mass="87446">MIRRIKQKLAYWLLAFLFALTFIQLLSYSRIGIRNQFKFAYGGQMSKNQIVKNQVVFPRSLTVADNDINAFVNKNPQFFNKALLNYPKFVQATQVNESTSQVHSNYHPYNFTIFNSLQDISLDLKQCEALQSTPRVKIDKAANLQVSLPEILGEVYREMESGKNPYYNELAPFVLPELKIQLDLDVVDRFWYRLAGSSAWLEQYGVHFMISRILYSPSGSRNQPIISLTYAQLFDENWNELINTKLLVPTNNLKEKKDAKYQQQKFKILNFPCFLPIPFWHDYDNISGKYYGPEDPRLIVVKNKNGYEEPLIVFNAYRRKLATFDDDDDIHLLKKTDFYRSMFICWPWQFQKGKENVEGVKNPAYDNNLYNRIAELRIKNLQEVKIQKNWTPLLSYEDQIKNGYDTHIQFIYRWANIDILKCDLEGDDIGECKFTYRISDSLATKNQVGPLRGGTQLVNINNMLTSGGFPVTRLIPPNREIWVGFARAHLDDCGCGKVMYRPNLAVIVKDTVKVGVTGTSFFGSNERAKVLYRDLYRVTHISSSLSLDIDVVGWDLHNPTDLCSNANILIPNGVSSWTVTSLTAKNNKWRSNDYLTLSLSISDFTVHKINIQGLLQVLLNLPDKSLFLQPGDTNLETKKRIPQELKKKLMIPDVTDEIEDYEKLPGFNNDNIVCALQDSVQFCDQYGQEHFARKQASAKVFESISWDDDELEEDQFLDINKSRYLRIIDRLKKEIRLNKLRLRKSLKARKQQSK</sequence>
<dbReference type="HOGENOM" id="CLU_013841_1_1_1"/>
<dbReference type="GO" id="GO:0000030">
    <property type="term" value="F:mannosyltransferase activity"/>
    <property type="evidence" value="ECO:0007669"/>
    <property type="project" value="InterPro"/>
</dbReference>
<keyword evidence="9" id="KW-0961">Cell wall biogenesis/degradation</keyword>
<dbReference type="GO" id="GO:0071555">
    <property type="term" value="P:cell wall organization"/>
    <property type="evidence" value="ECO:0007669"/>
    <property type="project" value="UniProtKB-KW"/>
</dbReference>
<dbReference type="InterPro" id="IPR021988">
    <property type="entry name" value="BMT1"/>
</dbReference>
<evidence type="ECO:0000313" key="10">
    <source>
        <dbReference type="EMBL" id="EGW33507.1"/>
    </source>
</evidence>
<comment type="similarity">
    <text evidence="2">Belongs to the BMT family.</text>
</comment>
<evidence type="ECO:0000313" key="11">
    <source>
        <dbReference type="Proteomes" id="UP000000709"/>
    </source>
</evidence>
<keyword evidence="5" id="KW-0812">Transmembrane</keyword>
<dbReference type="OrthoDB" id="3631276at2759"/>
<accession>G3AMR3</accession>
<dbReference type="Proteomes" id="UP000000709">
    <property type="component" value="Unassembled WGS sequence"/>
</dbReference>
<evidence type="ECO:0000256" key="4">
    <source>
        <dbReference type="ARBA" id="ARBA00022679"/>
    </source>
</evidence>
<comment type="subcellular location">
    <subcellularLocation>
        <location evidence="1">Membrane</location>
        <topology evidence="1">Single-pass type II membrane protein</topology>
    </subcellularLocation>
</comment>
<dbReference type="OMA" id="NDNIVCA"/>
<keyword evidence="4" id="KW-0808">Transferase</keyword>
<evidence type="ECO:0000256" key="5">
    <source>
        <dbReference type="ARBA" id="ARBA00022692"/>
    </source>
</evidence>
<keyword evidence="3" id="KW-0328">Glycosyltransferase</keyword>
<evidence type="ECO:0000256" key="8">
    <source>
        <dbReference type="ARBA" id="ARBA00023136"/>
    </source>
</evidence>
<keyword evidence="8" id="KW-0472">Membrane</keyword>
<evidence type="ECO:0000256" key="6">
    <source>
        <dbReference type="ARBA" id="ARBA00022968"/>
    </source>
</evidence>
<dbReference type="GeneID" id="18870059"/>
<dbReference type="eggNOG" id="ENOG502QTZG">
    <property type="taxonomic scope" value="Eukaryota"/>
</dbReference>
<dbReference type="AlphaFoldDB" id="G3AMR3"/>
<organism evidence="11">
    <name type="scientific">Spathaspora passalidarum (strain NRRL Y-27907 / 11-Y1)</name>
    <dbReference type="NCBI Taxonomy" id="619300"/>
    <lineage>
        <taxon>Eukaryota</taxon>
        <taxon>Fungi</taxon>
        <taxon>Dikarya</taxon>
        <taxon>Ascomycota</taxon>
        <taxon>Saccharomycotina</taxon>
        <taxon>Pichiomycetes</taxon>
        <taxon>Debaryomycetaceae</taxon>
        <taxon>Spathaspora</taxon>
    </lineage>
</organism>
<dbReference type="GO" id="GO:0016020">
    <property type="term" value="C:membrane"/>
    <property type="evidence" value="ECO:0007669"/>
    <property type="project" value="UniProtKB-SubCell"/>
</dbReference>
<dbReference type="EMBL" id="GL996501">
    <property type="protein sequence ID" value="EGW33507.1"/>
    <property type="molecule type" value="Genomic_DNA"/>
</dbReference>
<dbReference type="InParanoid" id="G3AMR3"/>
<name>G3AMR3_SPAPN</name>
<protein>
    <submittedName>
        <fullName evidence="10">Uncharacterized protein</fullName>
    </submittedName>
</protein>
<evidence type="ECO:0000256" key="3">
    <source>
        <dbReference type="ARBA" id="ARBA00022676"/>
    </source>
</evidence>
<reference evidence="10 11" key="1">
    <citation type="journal article" date="2011" name="Proc. Natl. Acad. Sci. U.S.A.">
        <title>Comparative genomics of xylose-fermenting fungi for enhanced biofuel production.</title>
        <authorList>
            <person name="Wohlbach D.J."/>
            <person name="Kuo A."/>
            <person name="Sato T.K."/>
            <person name="Potts K.M."/>
            <person name="Salamov A.A."/>
            <person name="LaButti K.M."/>
            <person name="Sun H."/>
            <person name="Clum A."/>
            <person name="Pangilinan J.L."/>
            <person name="Lindquist E.A."/>
            <person name="Lucas S."/>
            <person name="Lapidus A."/>
            <person name="Jin M."/>
            <person name="Gunawan C."/>
            <person name="Balan V."/>
            <person name="Dale B.E."/>
            <person name="Jeffries T.W."/>
            <person name="Zinkel R."/>
            <person name="Barry K.W."/>
            <person name="Grigoriev I.V."/>
            <person name="Gasch A.P."/>
        </authorList>
    </citation>
    <scope>NUCLEOTIDE SEQUENCE [LARGE SCALE GENOMIC DNA]</scope>
    <source>
        <strain evidence="11">NRRL Y-27907 / 11-Y1</strain>
    </source>
</reference>
<dbReference type="RefSeq" id="XP_007375022.1">
    <property type="nucleotide sequence ID" value="XM_007374960.1"/>
</dbReference>
<gene>
    <name evidence="10" type="ORF">SPAPADRAFT_137593</name>
</gene>
<dbReference type="KEGG" id="spaa:SPAPADRAFT_137593"/>
<evidence type="ECO:0000256" key="7">
    <source>
        <dbReference type="ARBA" id="ARBA00022989"/>
    </source>
</evidence>